<accession>A0A6C0E3K9</accession>
<evidence type="ECO:0000313" key="1">
    <source>
        <dbReference type="EMBL" id="QHT23191.1"/>
    </source>
</evidence>
<protein>
    <recommendedName>
        <fullName evidence="2">Tc1-like transposase DDE domain-containing protein</fullName>
    </recommendedName>
</protein>
<dbReference type="InterPro" id="IPR036397">
    <property type="entry name" value="RNaseH_sf"/>
</dbReference>
<reference evidence="1" key="1">
    <citation type="journal article" date="2020" name="Nature">
        <title>Giant virus diversity and host interactions through global metagenomics.</title>
        <authorList>
            <person name="Schulz F."/>
            <person name="Roux S."/>
            <person name="Paez-Espino D."/>
            <person name="Jungbluth S."/>
            <person name="Walsh D.A."/>
            <person name="Denef V.J."/>
            <person name="McMahon K.D."/>
            <person name="Konstantinidis K.T."/>
            <person name="Eloe-Fadrosh E.A."/>
            <person name="Kyrpides N.C."/>
            <person name="Woyke T."/>
        </authorList>
    </citation>
    <scope>NUCLEOTIDE SEQUENCE</scope>
    <source>
        <strain evidence="1">GVMAG-M-3300023179-114</strain>
    </source>
</reference>
<organism evidence="1">
    <name type="scientific">viral metagenome</name>
    <dbReference type="NCBI Taxonomy" id="1070528"/>
    <lineage>
        <taxon>unclassified sequences</taxon>
        <taxon>metagenomes</taxon>
        <taxon>organismal metagenomes</taxon>
    </lineage>
</organism>
<dbReference type="AlphaFoldDB" id="A0A6C0E3K9"/>
<dbReference type="Gene3D" id="3.30.420.10">
    <property type="entry name" value="Ribonuclease H-like superfamily/Ribonuclease H"/>
    <property type="match status" value="1"/>
</dbReference>
<name>A0A6C0E3K9_9ZZZZ</name>
<evidence type="ECO:0008006" key="2">
    <source>
        <dbReference type="Google" id="ProtNLM"/>
    </source>
</evidence>
<dbReference type="GO" id="GO:0003676">
    <property type="term" value="F:nucleic acid binding"/>
    <property type="evidence" value="ECO:0007669"/>
    <property type="project" value="InterPro"/>
</dbReference>
<sequence>MKGYKELVNKHNKILYTIPYQYFTNSIEKYFSMLKSRLYKVSEEGEGLTHEKLKANITSVIRGIPKEKYETIFKGAYNRYALYVKNKTRKQKLKNYKV</sequence>
<dbReference type="EMBL" id="MN739728">
    <property type="protein sequence ID" value="QHT23191.1"/>
    <property type="molecule type" value="Genomic_DNA"/>
</dbReference>
<proteinExistence type="predicted"/>